<feature type="compositionally biased region" description="Low complexity" evidence="6">
    <location>
        <begin position="28"/>
        <end position="37"/>
    </location>
</feature>
<keyword evidence="5" id="KW-0788">Thiol protease</keyword>
<dbReference type="AlphaFoldDB" id="A0A8T4HA18"/>
<evidence type="ECO:0000256" key="6">
    <source>
        <dbReference type="SAM" id="MobiDB-lite"/>
    </source>
</evidence>
<dbReference type="PROSITE" id="PS51257">
    <property type="entry name" value="PROKAR_LIPOPROTEIN"/>
    <property type="match status" value="1"/>
</dbReference>
<keyword evidence="4" id="KW-0378">Hydrolase</keyword>
<reference evidence="8" key="1">
    <citation type="submission" date="2021-03" db="EMBL/GenBank/DDBJ databases">
        <authorList>
            <person name="Lu T."/>
            <person name="Wang Q."/>
            <person name="Han X."/>
        </authorList>
    </citation>
    <scope>NUCLEOTIDE SEQUENCE</scope>
    <source>
        <strain evidence="8">WQ 2009</strain>
    </source>
</reference>
<protein>
    <submittedName>
        <fullName evidence="8">C40 family peptidase</fullName>
    </submittedName>
</protein>
<comment type="similarity">
    <text evidence="1">Belongs to the peptidase C40 family.</text>
</comment>
<dbReference type="Proteomes" id="UP000679691">
    <property type="component" value="Unassembled WGS sequence"/>
</dbReference>
<keyword evidence="2" id="KW-0645">Protease</keyword>
<dbReference type="PANTHER" id="PTHR47360:SF1">
    <property type="entry name" value="ENDOPEPTIDASE NLPC-RELATED"/>
    <property type="match status" value="1"/>
</dbReference>
<dbReference type="GO" id="GO:0008234">
    <property type="term" value="F:cysteine-type peptidase activity"/>
    <property type="evidence" value="ECO:0007669"/>
    <property type="project" value="UniProtKB-KW"/>
</dbReference>
<evidence type="ECO:0000313" key="8">
    <source>
        <dbReference type="EMBL" id="MBP3943273.1"/>
    </source>
</evidence>
<dbReference type="InterPro" id="IPR000064">
    <property type="entry name" value="NLP_P60_dom"/>
</dbReference>
<evidence type="ECO:0000313" key="9">
    <source>
        <dbReference type="Proteomes" id="UP000679691"/>
    </source>
</evidence>
<dbReference type="Pfam" id="PF00877">
    <property type="entry name" value="NLPC_P60"/>
    <property type="match status" value="1"/>
</dbReference>
<proteinExistence type="inferred from homology"/>
<evidence type="ECO:0000256" key="2">
    <source>
        <dbReference type="ARBA" id="ARBA00022670"/>
    </source>
</evidence>
<dbReference type="InterPro" id="IPR038765">
    <property type="entry name" value="Papain-like_cys_pep_sf"/>
</dbReference>
<dbReference type="GO" id="GO:0006508">
    <property type="term" value="P:proteolysis"/>
    <property type="evidence" value="ECO:0007669"/>
    <property type="project" value="UniProtKB-KW"/>
</dbReference>
<dbReference type="EMBL" id="JAGKSB010000006">
    <property type="protein sequence ID" value="MBP3943273.1"/>
    <property type="molecule type" value="Genomic_DNA"/>
</dbReference>
<evidence type="ECO:0000256" key="5">
    <source>
        <dbReference type="ARBA" id="ARBA00022807"/>
    </source>
</evidence>
<keyword evidence="9" id="KW-1185">Reference proteome</keyword>
<feature type="domain" description="NlpC/P60" evidence="7">
    <location>
        <begin position="67"/>
        <end position="189"/>
    </location>
</feature>
<dbReference type="InterPro" id="IPR052062">
    <property type="entry name" value="Murein_DD/LD_carboxypeptidase"/>
</dbReference>
<dbReference type="Gene3D" id="3.90.1720.10">
    <property type="entry name" value="endopeptidase domain like (from Nostoc punctiforme)"/>
    <property type="match status" value="1"/>
</dbReference>
<sequence length="190" mass="21363">MKLLQFIGFTLIIMLTFTGCHSKRKIASSGSASRNSSLTDASSGRGTDFRGESLEAYADLFNVNKKELKNKKLYNFITDWLGSPHQMGGSSKKGVDCSGFVGLLYQDVYRQDLARSSRDMGEQVKRKFENQLQEGDLVFFSFGGKAIDHVGVYLHQGKFVHVSTRKGVIISDIKDAWYYKYFSRAGSLKR</sequence>
<organism evidence="8 9">
    <name type="scientific">Rhinopithecimicrobium faecis</name>
    <dbReference type="NCBI Taxonomy" id="2820698"/>
    <lineage>
        <taxon>Bacteria</taxon>
        <taxon>Pseudomonadati</taxon>
        <taxon>Bacteroidota</taxon>
        <taxon>Sphingobacteriia</taxon>
        <taxon>Sphingobacteriales</taxon>
        <taxon>Sphingobacteriaceae</taxon>
        <taxon>Rhinopithecimicrobium</taxon>
    </lineage>
</organism>
<dbReference type="SUPFAM" id="SSF54001">
    <property type="entry name" value="Cysteine proteinases"/>
    <property type="match status" value="1"/>
</dbReference>
<dbReference type="PANTHER" id="PTHR47360">
    <property type="entry name" value="MUREIN DD-ENDOPEPTIDASE MEPS/MUREIN LD-CARBOXYPEPTIDASE"/>
    <property type="match status" value="1"/>
</dbReference>
<dbReference type="PROSITE" id="PS51935">
    <property type="entry name" value="NLPC_P60"/>
    <property type="match status" value="1"/>
</dbReference>
<evidence type="ECO:0000256" key="3">
    <source>
        <dbReference type="ARBA" id="ARBA00022729"/>
    </source>
</evidence>
<evidence type="ECO:0000256" key="4">
    <source>
        <dbReference type="ARBA" id="ARBA00022801"/>
    </source>
</evidence>
<comment type="caution">
    <text evidence="8">The sequence shown here is derived from an EMBL/GenBank/DDBJ whole genome shotgun (WGS) entry which is preliminary data.</text>
</comment>
<keyword evidence="3" id="KW-0732">Signal</keyword>
<accession>A0A8T4HA18</accession>
<feature type="region of interest" description="Disordered" evidence="6">
    <location>
        <begin position="27"/>
        <end position="46"/>
    </location>
</feature>
<name>A0A8T4HA18_9SPHI</name>
<evidence type="ECO:0000256" key="1">
    <source>
        <dbReference type="ARBA" id="ARBA00007074"/>
    </source>
</evidence>
<evidence type="ECO:0000259" key="7">
    <source>
        <dbReference type="PROSITE" id="PS51935"/>
    </source>
</evidence>
<gene>
    <name evidence="8" type="ORF">J5U18_06815</name>
</gene>